<evidence type="ECO:0000313" key="3">
    <source>
        <dbReference type="Proteomes" id="UP001058974"/>
    </source>
</evidence>
<evidence type="ECO:0000313" key="2">
    <source>
        <dbReference type="EMBL" id="KAI5448687.1"/>
    </source>
</evidence>
<dbReference type="EMBL" id="JAMSHJ010000001">
    <property type="protein sequence ID" value="KAI5448687.1"/>
    <property type="molecule type" value="Genomic_DNA"/>
</dbReference>
<organism evidence="2 3">
    <name type="scientific">Pisum sativum</name>
    <name type="common">Garden pea</name>
    <name type="synonym">Lathyrus oleraceus</name>
    <dbReference type="NCBI Taxonomy" id="3888"/>
    <lineage>
        <taxon>Eukaryota</taxon>
        <taxon>Viridiplantae</taxon>
        <taxon>Streptophyta</taxon>
        <taxon>Embryophyta</taxon>
        <taxon>Tracheophyta</taxon>
        <taxon>Spermatophyta</taxon>
        <taxon>Magnoliopsida</taxon>
        <taxon>eudicotyledons</taxon>
        <taxon>Gunneridae</taxon>
        <taxon>Pentapetalae</taxon>
        <taxon>rosids</taxon>
        <taxon>fabids</taxon>
        <taxon>Fabales</taxon>
        <taxon>Fabaceae</taxon>
        <taxon>Papilionoideae</taxon>
        <taxon>50 kb inversion clade</taxon>
        <taxon>NPAAA clade</taxon>
        <taxon>Hologalegina</taxon>
        <taxon>IRL clade</taxon>
        <taxon>Fabeae</taxon>
        <taxon>Lathyrus</taxon>
    </lineage>
</organism>
<proteinExistence type="predicted"/>
<dbReference type="Pfam" id="PF26130">
    <property type="entry name" value="PB1-like"/>
    <property type="match status" value="1"/>
</dbReference>
<gene>
    <name evidence="2" type="ORF">KIW84_015909</name>
</gene>
<feature type="domain" description="PB1-like" evidence="1">
    <location>
        <begin position="28"/>
        <end position="108"/>
    </location>
</feature>
<dbReference type="Proteomes" id="UP001058974">
    <property type="component" value="Chromosome 1"/>
</dbReference>
<dbReference type="InterPro" id="IPR058594">
    <property type="entry name" value="PB1-like_dom_pln"/>
</dbReference>
<protein>
    <recommendedName>
        <fullName evidence="1">PB1-like domain-containing protein</fullName>
    </recommendedName>
</protein>
<dbReference type="AlphaFoldDB" id="A0A9D5BRJ4"/>
<name>A0A9D5BRJ4_PEA</name>
<reference evidence="2 3" key="1">
    <citation type="journal article" date="2022" name="Nat. Genet.">
        <title>Improved pea reference genome and pan-genome highlight genomic features and evolutionary characteristics.</title>
        <authorList>
            <person name="Yang T."/>
            <person name="Liu R."/>
            <person name="Luo Y."/>
            <person name="Hu S."/>
            <person name="Wang D."/>
            <person name="Wang C."/>
            <person name="Pandey M.K."/>
            <person name="Ge S."/>
            <person name="Xu Q."/>
            <person name="Li N."/>
            <person name="Li G."/>
            <person name="Huang Y."/>
            <person name="Saxena R.K."/>
            <person name="Ji Y."/>
            <person name="Li M."/>
            <person name="Yan X."/>
            <person name="He Y."/>
            <person name="Liu Y."/>
            <person name="Wang X."/>
            <person name="Xiang C."/>
            <person name="Varshney R.K."/>
            <person name="Ding H."/>
            <person name="Gao S."/>
            <person name="Zong X."/>
        </authorList>
    </citation>
    <scope>NUCLEOTIDE SEQUENCE [LARGE SCALE GENOMIC DNA]</scope>
    <source>
        <strain evidence="2 3">cv. Zhongwan 6</strain>
    </source>
</reference>
<accession>A0A9D5BRJ4</accession>
<sequence length="279" mass="30444">MRNEIALTVMEGRNESFGKQDSQFLYIMHEYVHVVIHHEVFFEANGESCCGGSVTGVKCDVDKWSYFEVLEIVKELGYEESRTVIYKDLTIGLFTLSDDKGVQEIIDLFNVDEIEDVTGKLVEEVLNGKADGVSDLNKTEVGGTIIYVNEADDMSEGEVKDISVDVNEVKDMSVGVVRDNNVCVNETEDMSEGGVGDNHVDVNGVDDISDSDDVSFQYDSTLDVAFQDSDEDGDGLVEEDITHLLGYDKEAEAIGATPVSASTAIGVASVSALDDMRCT</sequence>
<comment type="caution">
    <text evidence="2">The sequence shown here is derived from an EMBL/GenBank/DDBJ whole genome shotgun (WGS) entry which is preliminary data.</text>
</comment>
<dbReference type="Gramene" id="Psat01G0590900-T1">
    <property type="protein sequence ID" value="KAI5448687.1"/>
    <property type="gene ID" value="KIW84_015909"/>
</dbReference>
<keyword evidence="3" id="KW-1185">Reference proteome</keyword>
<evidence type="ECO:0000259" key="1">
    <source>
        <dbReference type="Pfam" id="PF26130"/>
    </source>
</evidence>